<sequence>MFTALAASALLINACQTGKEAGETASAEKSSFTLLQERILTPTCATAGCHASDKDPSFAQHGLVLSAAVAYTNLVNVQPRNSAAKTDGLMRVKPFTSAQSLLFHKFDPNPAHHGGKQYGSLMPLGMDPLSVGQVEFVRRWIEAGAPRQGSVVDASLLDDKTPSVTYAPFEVLPKPAVEQGFQMNLPQFSVAPNFERELFMRRSVGNATDVYVNRIQVKMRPNSHHFVAYGFKDQALVPPMDQVRDLRNPDGSANLLTYLSMQNHIFVAGTQTPTYDYTFPAGSALLIPANTSLDLNSHYVNKTGAPLPGEVSMNLYTVDKAKVVNVVKTLNEANTNFSLPAGQRRTITKDFIYTKPRMILALTSHTHKLGEKFVIKIKGGARNGEVIYTNTDWEHPQIVTFTTPIALKAGEGLTSEVTYFNNTNRTVGFGLTSEDEMNIIFGYYFE</sequence>
<gene>
    <name evidence="3" type="ORF">F5984_18695</name>
</gene>
<dbReference type="EMBL" id="WELI01000008">
    <property type="protein sequence ID" value="KAB7728457.1"/>
    <property type="molecule type" value="Genomic_DNA"/>
</dbReference>
<organism evidence="3 4">
    <name type="scientific">Rudanella paleaurantiibacter</name>
    <dbReference type="NCBI Taxonomy" id="2614655"/>
    <lineage>
        <taxon>Bacteria</taxon>
        <taxon>Pseudomonadati</taxon>
        <taxon>Bacteroidota</taxon>
        <taxon>Cytophagia</taxon>
        <taxon>Cytophagales</taxon>
        <taxon>Cytophagaceae</taxon>
        <taxon>Rudanella</taxon>
    </lineage>
</organism>
<evidence type="ECO:0000256" key="1">
    <source>
        <dbReference type="ARBA" id="ARBA00023157"/>
    </source>
</evidence>
<evidence type="ECO:0000313" key="4">
    <source>
        <dbReference type="Proteomes" id="UP000488299"/>
    </source>
</evidence>
<dbReference type="GO" id="GO:0016715">
    <property type="term" value="F:oxidoreductase activity, acting on paired donors, with incorporation or reduction of molecular oxygen, reduced ascorbate as one donor, and incorporation of one atom of oxygen"/>
    <property type="evidence" value="ECO:0007669"/>
    <property type="project" value="InterPro"/>
</dbReference>
<keyword evidence="4" id="KW-1185">Reference proteome</keyword>
<dbReference type="InterPro" id="IPR008977">
    <property type="entry name" value="PHM/PNGase_F_dom_sf"/>
</dbReference>
<keyword evidence="1" id="KW-1015">Disulfide bond</keyword>
<reference evidence="3 4" key="1">
    <citation type="submission" date="2019-10" db="EMBL/GenBank/DDBJ databases">
        <title>Rudanella paleaurantiibacter sp. nov., isolated from sludge.</title>
        <authorList>
            <person name="Xu S.Q."/>
        </authorList>
    </citation>
    <scope>NUCLEOTIDE SEQUENCE [LARGE SCALE GENOMIC DNA]</scope>
    <source>
        <strain evidence="3 4">HX-22-17</strain>
    </source>
</reference>
<dbReference type="Gene3D" id="2.60.120.230">
    <property type="match status" value="1"/>
</dbReference>
<dbReference type="Pfam" id="PF03712">
    <property type="entry name" value="Cu2_monoox_C"/>
    <property type="match status" value="1"/>
</dbReference>
<accession>A0A7J5TVY6</accession>
<name>A0A7J5TVY6_9BACT</name>
<dbReference type="InterPro" id="IPR014784">
    <property type="entry name" value="Cu2_ascorb_mOase-like_C"/>
</dbReference>
<dbReference type="Proteomes" id="UP000488299">
    <property type="component" value="Unassembled WGS sequence"/>
</dbReference>
<dbReference type="AlphaFoldDB" id="A0A7J5TVY6"/>
<evidence type="ECO:0000259" key="2">
    <source>
        <dbReference type="Pfam" id="PF03712"/>
    </source>
</evidence>
<feature type="domain" description="Copper type II ascorbate-dependent monooxygenase C-terminal" evidence="2">
    <location>
        <begin position="358"/>
        <end position="445"/>
    </location>
</feature>
<protein>
    <recommendedName>
        <fullName evidence="2">Copper type II ascorbate-dependent monooxygenase C-terminal domain-containing protein</fullName>
    </recommendedName>
</protein>
<evidence type="ECO:0000313" key="3">
    <source>
        <dbReference type="EMBL" id="KAB7728457.1"/>
    </source>
</evidence>
<dbReference type="InterPro" id="IPR024548">
    <property type="entry name" value="Cu2_monoox_C"/>
</dbReference>
<comment type="caution">
    <text evidence="3">The sequence shown here is derived from an EMBL/GenBank/DDBJ whole genome shotgun (WGS) entry which is preliminary data.</text>
</comment>
<proteinExistence type="predicted"/>
<dbReference type="SUPFAM" id="SSF49742">
    <property type="entry name" value="PHM/PNGase F"/>
    <property type="match status" value="1"/>
</dbReference>